<name>A0AAU9W2M8_9CNID</name>
<comment type="caution">
    <text evidence="1">The sequence shown here is derived from an EMBL/GenBank/DDBJ whole genome shotgun (WGS) entry which is preliminary data.</text>
</comment>
<dbReference type="Proteomes" id="UP001159428">
    <property type="component" value="Unassembled WGS sequence"/>
</dbReference>
<gene>
    <name evidence="1" type="ORF">PMEA_00032945</name>
</gene>
<proteinExistence type="predicted"/>
<reference evidence="1 2" key="1">
    <citation type="submission" date="2022-05" db="EMBL/GenBank/DDBJ databases">
        <authorList>
            <consortium name="Genoscope - CEA"/>
            <person name="William W."/>
        </authorList>
    </citation>
    <scope>NUCLEOTIDE SEQUENCE [LARGE SCALE GENOMIC DNA]</scope>
</reference>
<dbReference type="EMBL" id="CALNXJ010000008">
    <property type="protein sequence ID" value="CAH3045849.1"/>
    <property type="molecule type" value="Genomic_DNA"/>
</dbReference>
<evidence type="ECO:0000313" key="1">
    <source>
        <dbReference type="EMBL" id="CAH3045849.1"/>
    </source>
</evidence>
<accession>A0AAU9W2M8</accession>
<organism evidence="1 2">
    <name type="scientific">Pocillopora meandrina</name>
    <dbReference type="NCBI Taxonomy" id="46732"/>
    <lineage>
        <taxon>Eukaryota</taxon>
        <taxon>Metazoa</taxon>
        <taxon>Cnidaria</taxon>
        <taxon>Anthozoa</taxon>
        <taxon>Hexacorallia</taxon>
        <taxon>Scleractinia</taxon>
        <taxon>Astrocoeniina</taxon>
        <taxon>Pocilloporidae</taxon>
        <taxon>Pocillopora</taxon>
    </lineage>
</organism>
<sequence length="125" mass="14284">MIRTIIWFGGAGFFASSYSNLVRGLPMMRKPMMHTFFTSIGLYAGYLIHKWEDKGEAVYEEMVEKHKNVPWWPKAQLLAEKAAREQVLKEAIMADIAEEESGESEVMYCLVKISYQVVGRQSAVT</sequence>
<protein>
    <submittedName>
        <fullName evidence="1">Uncharacterized protein</fullName>
    </submittedName>
</protein>
<dbReference type="AlphaFoldDB" id="A0AAU9W2M8"/>
<evidence type="ECO:0000313" key="2">
    <source>
        <dbReference type="Proteomes" id="UP001159428"/>
    </source>
</evidence>
<keyword evidence="2" id="KW-1185">Reference proteome</keyword>